<dbReference type="VEuPathDB" id="FungiDB:SDRG_12365"/>
<dbReference type="EMBL" id="JH767180">
    <property type="protein sequence ID" value="EQC29819.1"/>
    <property type="molecule type" value="Genomic_DNA"/>
</dbReference>
<keyword evidence="2" id="KW-1185">Reference proteome</keyword>
<evidence type="ECO:0000313" key="1">
    <source>
        <dbReference type="EMBL" id="EQC29819.1"/>
    </source>
</evidence>
<organism evidence="1 2">
    <name type="scientific">Saprolegnia diclina (strain VS20)</name>
    <dbReference type="NCBI Taxonomy" id="1156394"/>
    <lineage>
        <taxon>Eukaryota</taxon>
        <taxon>Sar</taxon>
        <taxon>Stramenopiles</taxon>
        <taxon>Oomycota</taxon>
        <taxon>Saprolegniomycetes</taxon>
        <taxon>Saprolegniales</taxon>
        <taxon>Saprolegniaceae</taxon>
        <taxon>Saprolegnia</taxon>
    </lineage>
</organism>
<name>T0PWB2_SAPDV</name>
<dbReference type="InterPro" id="IPR032675">
    <property type="entry name" value="LRR_dom_sf"/>
</dbReference>
<proteinExistence type="predicted"/>
<protein>
    <submittedName>
        <fullName evidence="1">Uncharacterized protein</fullName>
    </submittedName>
</protein>
<reference evidence="1 2" key="1">
    <citation type="submission" date="2012-04" db="EMBL/GenBank/DDBJ databases">
        <title>The Genome Sequence of Saprolegnia declina VS20.</title>
        <authorList>
            <consortium name="The Broad Institute Genome Sequencing Platform"/>
            <person name="Russ C."/>
            <person name="Nusbaum C."/>
            <person name="Tyler B."/>
            <person name="van West P."/>
            <person name="Dieguez-Uribeondo J."/>
            <person name="de Bruijn I."/>
            <person name="Tripathy S."/>
            <person name="Jiang R."/>
            <person name="Young S.K."/>
            <person name="Zeng Q."/>
            <person name="Gargeya S."/>
            <person name="Fitzgerald M."/>
            <person name="Haas B."/>
            <person name="Abouelleil A."/>
            <person name="Alvarado L."/>
            <person name="Arachchi H.M."/>
            <person name="Berlin A."/>
            <person name="Chapman S.B."/>
            <person name="Goldberg J."/>
            <person name="Griggs A."/>
            <person name="Gujja S."/>
            <person name="Hansen M."/>
            <person name="Howarth C."/>
            <person name="Imamovic A."/>
            <person name="Larimer J."/>
            <person name="McCowen C."/>
            <person name="Montmayeur A."/>
            <person name="Murphy C."/>
            <person name="Neiman D."/>
            <person name="Pearson M."/>
            <person name="Priest M."/>
            <person name="Roberts A."/>
            <person name="Saif S."/>
            <person name="Shea T."/>
            <person name="Sisk P."/>
            <person name="Sykes S."/>
            <person name="Wortman J."/>
            <person name="Nusbaum C."/>
            <person name="Birren B."/>
        </authorList>
    </citation>
    <scope>NUCLEOTIDE SEQUENCE [LARGE SCALE GENOMIC DNA]</scope>
    <source>
        <strain evidence="1 2">VS20</strain>
    </source>
</reference>
<dbReference type="Proteomes" id="UP000030762">
    <property type="component" value="Unassembled WGS sequence"/>
</dbReference>
<accession>T0PWB2</accession>
<dbReference type="RefSeq" id="XP_008616658.1">
    <property type="nucleotide sequence ID" value="XM_008618436.1"/>
</dbReference>
<sequence>MATTIPMATAVGGSHELLAAIANYVPSATALRALLEALPPDFFSDTRVGSLRNPWPGVLCLLQHPQLDPSTLWPTLQFKAVAAVLDPQGKRNVWLCPELRPLWAAGVDVTMESMDARQVDGLCKAQPRLLDADIMCSLTPMTVNIASGVWTSCTLSLSLSKSQDDILRMASILASTPSLRRVTLDLSQIAYARVMECEEHGEVYRSYGAPLPADLEPHVWAALAASQAVDVTFLGGNLLATPNGIASAIQWLASCRIRCLCLADVNVEVNGVGALMTAMRNCTTLSHLELSYDHTLLPALLSMSLPRHVRRLRLFVSEPHSPDSICHRITTLSVPCGVAQFLASAIAASALTFLSIDVDGCGDESTAAILSMVLTQLPDLAHLELVRFRRGPQVKLVLEAGAARLAALASVRFHELAEDIFDTYGASDY</sequence>
<evidence type="ECO:0000313" key="2">
    <source>
        <dbReference type="Proteomes" id="UP000030762"/>
    </source>
</evidence>
<gene>
    <name evidence="1" type="ORF">SDRG_12365</name>
</gene>
<dbReference type="AlphaFoldDB" id="T0PWB2"/>
<dbReference type="InParanoid" id="T0PWB2"/>
<dbReference type="Gene3D" id="3.80.10.10">
    <property type="entry name" value="Ribonuclease Inhibitor"/>
    <property type="match status" value="1"/>
</dbReference>
<dbReference type="GeneID" id="19953092"/>
<dbReference type="SUPFAM" id="SSF52047">
    <property type="entry name" value="RNI-like"/>
    <property type="match status" value="1"/>
</dbReference>
<feature type="non-terminal residue" evidence="1">
    <location>
        <position position="1"/>
    </location>
</feature>